<keyword evidence="2" id="KW-1185">Reference proteome</keyword>
<gene>
    <name evidence="1" type="ORF">K7G82_03230</name>
</gene>
<protein>
    <recommendedName>
        <fullName evidence="3">Preprotein translocase subunit YajC</fullName>
    </recommendedName>
</protein>
<sequence>MVVACLASGAIAAPAQAEKRISPYIEIGQVVEADLNNGGDVLTYTNVAVGIEASVRNSRTEVQISYRYDRRFDYDRNIDVNETHTGLARISQQLVPNLLSFEAGGIATRSRVDIRGAAPQVGGSSSNNTTQVYSAYAGPTLATNLGALDVGAAYRFGYTKVEDVTTLRLPTGQQRLDGYDDATAHFVTANVGMRPGELPVGWQISGAFERENVGQLDQRFEGKFIRGDLTVPVSPTLALVGGVGYEDIEISQRDALRDTNGAPVVGNDGRFITDPASPRQLAYDQDGLIYDAGVMWRPSRRTQLEARAGRRYGGTTVFGSFTHQMSSASGVSVVVYDGVESFGRLLQDNVSRLPTNFNVASSRFGGGFNGCVFGANGGGGGGCLDDVFQSINTANFRNRGITGIYTAARGPISLGFGLGYAQRKYFAPRFGNAFSLDGVKDESWFAQAYYGYALTDHSGLDFNAYLDYYKSGIPNAESVLGTGVMGTYYHNFSRNLSASATGQLYSSDQNGFEDSLIASLWLAMRLQY</sequence>
<dbReference type="EMBL" id="JAINVV010000002">
    <property type="protein sequence ID" value="MBY8821287.1"/>
    <property type="molecule type" value="Genomic_DNA"/>
</dbReference>
<comment type="caution">
    <text evidence="1">The sequence shown here is derived from an EMBL/GenBank/DDBJ whole genome shotgun (WGS) entry which is preliminary data.</text>
</comment>
<evidence type="ECO:0008006" key="3">
    <source>
        <dbReference type="Google" id="ProtNLM"/>
    </source>
</evidence>
<dbReference type="Proteomes" id="UP000706039">
    <property type="component" value="Unassembled WGS sequence"/>
</dbReference>
<name>A0ABS7PJ15_9SPHN</name>
<evidence type="ECO:0000313" key="2">
    <source>
        <dbReference type="Proteomes" id="UP000706039"/>
    </source>
</evidence>
<evidence type="ECO:0000313" key="1">
    <source>
        <dbReference type="EMBL" id="MBY8821287.1"/>
    </source>
</evidence>
<accession>A0ABS7PJ15</accession>
<proteinExistence type="predicted"/>
<organism evidence="1 2">
    <name type="scientific">Sphingomonas colocasiae</name>
    <dbReference type="NCBI Taxonomy" id="1848973"/>
    <lineage>
        <taxon>Bacteria</taxon>
        <taxon>Pseudomonadati</taxon>
        <taxon>Pseudomonadota</taxon>
        <taxon>Alphaproteobacteria</taxon>
        <taxon>Sphingomonadales</taxon>
        <taxon>Sphingomonadaceae</taxon>
        <taxon>Sphingomonas</taxon>
    </lineage>
</organism>
<dbReference type="SUPFAM" id="SSF56935">
    <property type="entry name" value="Porins"/>
    <property type="match status" value="1"/>
</dbReference>
<reference evidence="1 2" key="1">
    <citation type="submission" date="2021-08" db="EMBL/GenBank/DDBJ databases">
        <authorList>
            <person name="Tuo L."/>
        </authorList>
    </citation>
    <scope>NUCLEOTIDE SEQUENCE [LARGE SCALE GENOMIC DNA]</scope>
    <source>
        <strain evidence="1 2">JCM 31229</strain>
    </source>
</reference>